<organism evidence="1">
    <name type="scientific">viral metagenome</name>
    <dbReference type="NCBI Taxonomy" id="1070528"/>
    <lineage>
        <taxon>unclassified sequences</taxon>
        <taxon>metagenomes</taxon>
        <taxon>organismal metagenomes</taxon>
    </lineage>
</organism>
<sequence length="164" mass="18914">MSFMGRAAPEGLTNMGKPWSQEELNQLLQEIKEKKSIVDIATLHKRTQGGINSRLRETAAILHLNENKTIQECIEITGLDKSDIIDAISRREYNIIMKAKKVETKEKLKEQVLNKHVNITSERNIISKHVDPLHELRLEVNELKKDVKEILRLMNALYDFEASQ</sequence>
<evidence type="ECO:0000313" key="1">
    <source>
        <dbReference type="EMBL" id="QHS81339.1"/>
    </source>
</evidence>
<dbReference type="EMBL" id="MN740734">
    <property type="protein sequence ID" value="QHS81339.1"/>
    <property type="molecule type" value="Genomic_DNA"/>
</dbReference>
<name>A0A6C0ANF0_9ZZZZ</name>
<proteinExistence type="predicted"/>
<accession>A0A6C0ANF0</accession>
<protein>
    <submittedName>
        <fullName evidence="1">Uncharacterized protein</fullName>
    </submittedName>
</protein>
<dbReference type="AlphaFoldDB" id="A0A6C0ANF0"/>
<reference evidence="1" key="1">
    <citation type="journal article" date="2020" name="Nature">
        <title>Giant virus diversity and host interactions through global metagenomics.</title>
        <authorList>
            <person name="Schulz F."/>
            <person name="Roux S."/>
            <person name="Paez-Espino D."/>
            <person name="Jungbluth S."/>
            <person name="Walsh D.A."/>
            <person name="Denef V.J."/>
            <person name="McMahon K.D."/>
            <person name="Konstantinidis K.T."/>
            <person name="Eloe-Fadrosh E.A."/>
            <person name="Kyrpides N.C."/>
            <person name="Woyke T."/>
        </authorList>
    </citation>
    <scope>NUCLEOTIDE SEQUENCE</scope>
    <source>
        <strain evidence="1">GVMAG-S-1101161-73</strain>
    </source>
</reference>